<dbReference type="InterPro" id="IPR058163">
    <property type="entry name" value="LysR-type_TF_proteobact-type"/>
</dbReference>
<dbReference type="Proteomes" id="UP000283063">
    <property type="component" value="Chromosome"/>
</dbReference>
<sequence>MSHSPSLTALRAFDLVARLGSFTEAARKQNVTRPAISKQVKGLEVLMGCQLIVRSGPKVTLTTQGTELAAGLRQGFDIISASTQKVIEHSNHPKTVRILVERDFASSWLAERIGAFLVAHPGISIEVNAEHNGQLREGEDFSFRIFYGPKGCYETETLVEDFLCDWVDIPVCTPDYQVAHITEHGRYHNAHFLIDKNYNPWSEWFDKADLENPGAQASYTSFNETTLCLSAALAGSGITIGDSFLCLPAIDSGRLVAPFKIGLRSSERYSICYPSGRTLSKSERYFQNWLTQTIKEYDQTVGQVLSGIGINVIASHT</sequence>
<dbReference type="KEGG" id="sedi:EBB79_03490"/>
<dbReference type="Pfam" id="PF03466">
    <property type="entry name" value="LysR_substrate"/>
    <property type="match status" value="1"/>
</dbReference>
<dbReference type="Pfam" id="PF00126">
    <property type="entry name" value="HTH_1"/>
    <property type="match status" value="1"/>
</dbReference>
<dbReference type="AlphaFoldDB" id="A0A3T0MZ53"/>
<dbReference type="GO" id="GO:0043565">
    <property type="term" value="F:sequence-specific DNA binding"/>
    <property type="evidence" value="ECO:0007669"/>
    <property type="project" value="TreeGrafter"/>
</dbReference>
<dbReference type="SUPFAM" id="SSF46785">
    <property type="entry name" value="Winged helix' DNA-binding domain"/>
    <property type="match status" value="1"/>
</dbReference>
<dbReference type="InterPro" id="IPR036388">
    <property type="entry name" value="WH-like_DNA-bd_sf"/>
</dbReference>
<dbReference type="PANTHER" id="PTHR30537">
    <property type="entry name" value="HTH-TYPE TRANSCRIPTIONAL REGULATOR"/>
    <property type="match status" value="1"/>
</dbReference>
<reference evidence="6 7" key="1">
    <citation type="submission" date="2018-10" db="EMBL/GenBank/DDBJ databases">
        <title>Parasedimentitalea marina sp. nov., a psychrophilic bacterium isolated from deep seawater of the New Britain Trench.</title>
        <authorList>
            <person name="Cao J."/>
        </authorList>
    </citation>
    <scope>NUCLEOTIDE SEQUENCE [LARGE SCALE GENOMIC DNA]</scope>
    <source>
        <strain evidence="6 7">W43</strain>
    </source>
</reference>
<keyword evidence="7" id="KW-1185">Reference proteome</keyword>
<evidence type="ECO:0000256" key="1">
    <source>
        <dbReference type="ARBA" id="ARBA00009437"/>
    </source>
</evidence>
<evidence type="ECO:0000313" key="6">
    <source>
        <dbReference type="EMBL" id="AZV77048.1"/>
    </source>
</evidence>
<evidence type="ECO:0000259" key="5">
    <source>
        <dbReference type="PROSITE" id="PS50931"/>
    </source>
</evidence>
<dbReference type="SUPFAM" id="SSF53850">
    <property type="entry name" value="Periplasmic binding protein-like II"/>
    <property type="match status" value="1"/>
</dbReference>
<dbReference type="InterPro" id="IPR000847">
    <property type="entry name" value="LysR_HTH_N"/>
</dbReference>
<name>A0A3T0MZ53_9RHOB</name>
<dbReference type="PANTHER" id="PTHR30537:SF74">
    <property type="entry name" value="HTH-TYPE TRANSCRIPTIONAL REGULATOR TRPI"/>
    <property type="match status" value="1"/>
</dbReference>
<dbReference type="PRINTS" id="PR00039">
    <property type="entry name" value="HTHLYSR"/>
</dbReference>
<comment type="similarity">
    <text evidence="1">Belongs to the LysR transcriptional regulatory family.</text>
</comment>
<evidence type="ECO:0000256" key="4">
    <source>
        <dbReference type="ARBA" id="ARBA00023163"/>
    </source>
</evidence>
<dbReference type="InterPro" id="IPR036390">
    <property type="entry name" value="WH_DNA-bd_sf"/>
</dbReference>
<gene>
    <name evidence="6" type="ORF">EBB79_03490</name>
</gene>
<dbReference type="GO" id="GO:0003700">
    <property type="term" value="F:DNA-binding transcription factor activity"/>
    <property type="evidence" value="ECO:0007669"/>
    <property type="project" value="InterPro"/>
</dbReference>
<feature type="domain" description="HTH lysR-type" evidence="5">
    <location>
        <begin position="5"/>
        <end position="62"/>
    </location>
</feature>
<dbReference type="Gene3D" id="1.10.10.10">
    <property type="entry name" value="Winged helix-like DNA-binding domain superfamily/Winged helix DNA-binding domain"/>
    <property type="match status" value="1"/>
</dbReference>
<accession>A0A3T0MZ53</accession>
<evidence type="ECO:0000256" key="2">
    <source>
        <dbReference type="ARBA" id="ARBA00023015"/>
    </source>
</evidence>
<dbReference type="EMBL" id="CP033219">
    <property type="protein sequence ID" value="AZV77048.1"/>
    <property type="molecule type" value="Genomic_DNA"/>
</dbReference>
<dbReference type="OrthoDB" id="9813056at2"/>
<dbReference type="GO" id="GO:0006351">
    <property type="term" value="P:DNA-templated transcription"/>
    <property type="evidence" value="ECO:0007669"/>
    <property type="project" value="TreeGrafter"/>
</dbReference>
<organism evidence="6 7">
    <name type="scientific">Parasedimentitalea marina</name>
    <dbReference type="NCBI Taxonomy" id="2483033"/>
    <lineage>
        <taxon>Bacteria</taxon>
        <taxon>Pseudomonadati</taxon>
        <taxon>Pseudomonadota</taxon>
        <taxon>Alphaproteobacteria</taxon>
        <taxon>Rhodobacterales</taxon>
        <taxon>Paracoccaceae</taxon>
        <taxon>Parasedimentitalea</taxon>
    </lineage>
</organism>
<dbReference type="PROSITE" id="PS50931">
    <property type="entry name" value="HTH_LYSR"/>
    <property type="match status" value="1"/>
</dbReference>
<proteinExistence type="inferred from homology"/>
<protein>
    <submittedName>
        <fullName evidence="6">LysR family transcriptional regulator</fullName>
    </submittedName>
</protein>
<keyword evidence="2" id="KW-0805">Transcription regulation</keyword>
<dbReference type="Gene3D" id="3.40.190.10">
    <property type="entry name" value="Periplasmic binding protein-like II"/>
    <property type="match status" value="2"/>
</dbReference>
<keyword evidence="3" id="KW-0238">DNA-binding</keyword>
<dbReference type="RefSeq" id="WP_127747594.1">
    <property type="nucleotide sequence ID" value="NZ_CP033219.1"/>
</dbReference>
<evidence type="ECO:0000313" key="7">
    <source>
        <dbReference type="Proteomes" id="UP000283063"/>
    </source>
</evidence>
<dbReference type="InterPro" id="IPR005119">
    <property type="entry name" value="LysR_subst-bd"/>
</dbReference>
<evidence type="ECO:0000256" key="3">
    <source>
        <dbReference type="ARBA" id="ARBA00023125"/>
    </source>
</evidence>
<keyword evidence="4" id="KW-0804">Transcription</keyword>